<reference evidence="1 2" key="1">
    <citation type="submission" date="2024-09" db="EMBL/GenBank/DDBJ databases">
        <title>Chromosome-scale assembly of Riccia sorocarpa.</title>
        <authorList>
            <person name="Paukszto L."/>
        </authorList>
    </citation>
    <scope>NUCLEOTIDE SEQUENCE [LARGE SCALE GENOMIC DNA]</scope>
    <source>
        <strain evidence="1">LP-2024</strain>
        <tissue evidence="1">Aerial parts of the thallus</tissue>
    </source>
</reference>
<sequence length="135" mass="15081">MAMATGEGGDVHLQRQPRHLDYRSRDVESCRCREKASSSHKWQLIRGLEPYLVRERSLVGGDAPRLPEAVWGDIDVPKLLFVDLLFPSCCFQCGFSPVPVVSRPGSVFVPRMSKVLRETRRGIGPASSLEDAMID</sequence>
<dbReference type="AlphaFoldDB" id="A0ABD3HTN8"/>
<gene>
    <name evidence="1" type="ORF">R1sor_007957</name>
</gene>
<evidence type="ECO:0000313" key="1">
    <source>
        <dbReference type="EMBL" id="KAL3694306.1"/>
    </source>
</evidence>
<organism evidence="1 2">
    <name type="scientific">Riccia sorocarpa</name>
    <dbReference type="NCBI Taxonomy" id="122646"/>
    <lineage>
        <taxon>Eukaryota</taxon>
        <taxon>Viridiplantae</taxon>
        <taxon>Streptophyta</taxon>
        <taxon>Embryophyta</taxon>
        <taxon>Marchantiophyta</taxon>
        <taxon>Marchantiopsida</taxon>
        <taxon>Marchantiidae</taxon>
        <taxon>Marchantiales</taxon>
        <taxon>Ricciaceae</taxon>
        <taxon>Riccia</taxon>
    </lineage>
</organism>
<dbReference type="EMBL" id="JBJQOH010000003">
    <property type="protein sequence ID" value="KAL3694306.1"/>
    <property type="molecule type" value="Genomic_DNA"/>
</dbReference>
<evidence type="ECO:0000313" key="2">
    <source>
        <dbReference type="Proteomes" id="UP001633002"/>
    </source>
</evidence>
<proteinExistence type="predicted"/>
<protein>
    <submittedName>
        <fullName evidence="1">Uncharacterized protein</fullName>
    </submittedName>
</protein>
<dbReference type="Proteomes" id="UP001633002">
    <property type="component" value="Unassembled WGS sequence"/>
</dbReference>
<keyword evidence="2" id="KW-1185">Reference proteome</keyword>
<name>A0ABD3HTN8_9MARC</name>
<accession>A0ABD3HTN8</accession>
<comment type="caution">
    <text evidence="1">The sequence shown here is derived from an EMBL/GenBank/DDBJ whole genome shotgun (WGS) entry which is preliminary data.</text>
</comment>